<evidence type="ECO:0000259" key="4">
    <source>
        <dbReference type="PROSITE" id="PS51702"/>
    </source>
</evidence>
<gene>
    <name evidence="5" type="ORF">S06H3_32627</name>
</gene>
<dbReference type="InterPro" id="IPR027417">
    <property type="entry name" value="P-loop_NTPase"/>
</dbReference>
<keyword evidence="3" id="KW-0418">Kinase</keyword>
<comment type="caution">
    <text evidence="5">The sequence shown here is derived from an EMBL/GenBank/DDBJ whole genome shotgun (WGS) entry which is preliminary data.</text>
</comment>
<dbReference type="SUPFAM" id="SSF52540">
    <property type="entry name" value="P-loop containing nucleoside triphosphate hydrolases"/>
    <property type="match status" value="1"/>
</dbReference>
<keyword evidence="2" id="KW-0547">Nucleotide-binding</keyword>
<evidence type="ECO:0000256" key="1">
    <source>
        <dbReference type="ARBA" id="ARBA00022679"/>
    </source>
</evidence>
<feature type="domain" description="HTH Mu-type" evidence="4">
    <location>
        <begin position="1"/>
        <end position="34"/>
    </location>
</feature>
<dbReference type="AlphaFoldDB" id="X1NUY0"/>
<name>X1NUY0_9ZZZZ</name>
<accession>X1NUY0</accession>
<evidence type="ECO:0000313" key="5">
    <source>
        <dbReference type="EMBL" id="GAI30585.1"/>
    </source>
</evidence>
<dbReference type="GO" id="GO:0019205">
    <property type="term" value="F:nucleobase-containing compound kinase activity"/>
    <property type="evidence" value="ECO:0007669"/>
    <property type="project" value="InterPro"/>
</dbReference>
<evidence type="ECO:0000256" key="2">
    <source>
        <dbReference type="ARBA" id="ARBA00022741"/>
    </source>
</evidence>
<dbReference type="InterPro" id="IPR003314">
    <property type="entry name" value="Mu-type_HTH"/>
</dbReference>
<dbReference type="Gene3D" id="3.40.50.300">
    <property type="entry name" value="P-loop containing nucleotide triphosphate hydrolases"/>
    <property type="match status" value="1"/>
</dbReference>
<dbReference type="EMBL" id="BARV01019411">
    <property type="protein sequence ID" value="GAI30585.1"/>
    <property type="molecule type" value="Genomic_DNA"/>
</dbReference>
<proteinExistence type="predicted"/>
<dbReference type="GO" id="GO:0006139">
    <property type="term" value="P:nucleobase-containing compound metabolic process"/>
    <property type="evidence" value="ECO:0007669"/>
    <property type="project" value="InterPro"/>
</dbReference>
<evidence type="ECO:0000256" key="3">
    <source>
        <dbReference type="ARBA" id="ARBA00022777"/>
    </source>
</evidence>
<keyword evidence="1" id="KW-0808">Transferase</keyword>
<protein>
    <recommendedName>
        <fullName evidence="4">HTH Mu-type domain-containing protein</fullName>
    </recommendedName>
</protein>
<dbReference type="GO" id="GO:0003677">
    <property type="term" value="F:DNA binding"/>
    <property type="evidence" value="ECO:0007669"/>
    <property type="project" value="InterPro"/>
</dbReference>
<dbReference type="PROSITE" id="PS51702">
    <property type="entry name" value="HTH_MU"/>
    <property type="match status" value="1"/>
</dbReference>
<organism evidence="5">
    <name type="scientific">marine sediment metagenome</name>
    <dbReference type="NCBI Taxonomy" id="412755"/>
    <lineage>
        <taxon>unclassified sequences</taxon>
        <taxon>metagenomes</taxon>
        <taxon>ecological metagenomes</taxon>
    </lineage>
</organism>
<dbReference type="GO" id="GO:0005524">
    <property type="term" value="F:ATP binding"/>
    <property type="evidence" value="ECO:0007669"/>
    <property type="project" value="InterPro"/>
</dbReference>
<dbReference type="PRINTS" id="PR00094">
    <property type="entry name" value="ADENYLTKNASE"/>
</dbReference>
<feature type="non-terminal residue" evidence="5">
    <location>
        <position position="1"/>
    </location>
</feature>
<sequence>AGRCDRCGGELYQRPDDLPETVRKRIEVYFAETAPLTDYYREAGKLVEINGEGGIDEIGERLVAALPRD</sequence>
<reference evidence="5" key="1">
    <citation type="journal article" date="2014" name="Front. Microbiol.">
        <title>High frequency of phylogenetically diverse reductive dehalogenase-homologous genes in deep subseafloor sedimentary metagenomes.</title>
        <authorList>
            <person name="Kawai M."/>
            <person name="Futagami T."/>
            <person name="Toyoda A."/>
            <person name="Takaki Y."/>
            <person name="Nishi S."/>
            <person name="Hori S."/>
            <person name="Arai W."/>
            <person name="Tsubouchi T."/>
            <person name="Morono Y."/>
            <person name="Uchiyama I."/>
            <person name="Ito T."/>
            <person name="Fujiyama A."/>
            <person name="Inagaki F."/>
            <person name="Takami H."/>
        </authorList>
    </citation>
    <scope>NUCLEOTIDE SEQUENCE</scope>
    <source>
        <strain evidence="5">Expedition CK06-06</strain>
    </source>
</reference>
<dbReference type="InterPro" id="IPR000850">
    <property type="entry name" value="Adenylat/UMP-CMP_kin"/>
</dbReference>